<dbReference type="InterPro" id="IPR001841">
    <property type="entry name" value="Znf_RING"/>
</dbReference>
<dbReference type="PROSITE" id="PS00518">
    <property type="entry name" value="ZF_RING_1"/>
    <property type="match status" value="1"/>
</dbReference>
<dbReference type="Pfam" id="PF13639">
    <property type="entry name" value="zf-RING_2"/>
    <property type="match status" value="1"/>
</dbReference>
<name>A0ABQ5RVT1_9CHLO</name>
<dbReference type="Proteomes" id="UP001165090">
    <property type="component" value="Unassembled WGS sequence"/>
</dbReference>
<evidence type="ECO:0000256" key="1">
    <source>
        <dbReference type="ARBA" id="ARBA00022723"/>
    </source>
</evidence>
<keyword evidence="8" id="KW-1185">Reference proteome</keyword>
<keyword evidence="2 4" id="KW-0863">Zinc-finger</keyword>
<feature type="compositionally biased region" description="Low complexity" evidence="5">
    <location>
        <begin position="1"/>
        <end position="21"/>
    </location>
</feature>
<dbReference type="PANTHER" id="PTHR23041:SF78">
    <property type="entry name" value="E3 UBIQUITIN-PROTEIN LIGASE RNF4"/>
    <property type="match status" value="1"/>
</dbReference>
<evidence type="ECO:0000313" key="7">
    <source>
        <dbReference type="EMBL" id="GLI61541.1"/>
    </source>
</evidence>
<dbReference type="InterPro" id="IPR017907">
    <property type="entry name" value="Znf_RING_CS"/>
</dbReference>
<sequence length="212" mass="22444">MSEVVSSRQRTGAGSSRTSSGKSDEVTGRRRQQARCLTARHHLQRQDVIDLTNDDDDVQITRVNVVKRPRLQADDDVVMTVTASRPRAGGTAGMSMLGPGALPMFGTAFTAGLGQLNMIPSLSPTLPLAAATGAAAAAAPVVAAAPPQDPPSPKGYKCVICMERMDGDLATTVCGHMFCYKCISSWVKKSGTCPQCRGKLNKGKIIRIYPPS</sequence>
<organism evidence="7 8">
    <name type="scientific">Volvox africanus</name>
    <dbReference type="NCBI Taxonomy" id="51714"/>
    <lineage>
        <taxon>Eukaryota</taxon>
        <taxon>Viridiplantae</taxon>
        <taxon>Chlorophyta</taxon>
        <taxon>core chlorophytes</taxon>
        <taxon>Chlorophyceae</taxon>
        <taxon>CS clade</taxon>
        <taxon>Chlamydomonadales</taxon>
        <taxon>Volvocaceae</taxon>
        <taxon>Volvox</taxon>
    </lineage>
</organism>
<evidence type="ECO:0000256" key="2">
    <source>
        <dbReference type="ARBA" id="ARBA00022771"/>
    </source>
</evidence>
<keyword evidence="3" id="KW-0862">Zinc</keyword>
<feature type="region of interest" description="Disordered" evidence="5">
    <location>
        <begin position="1"/>
        <end position="34"/>
    </location>
</feature>
<evidence type="ECO:0000256" key="5">
    <source>
        <dbReference type="SAM" id="MobiDB-lite"/>
    </source>
</evidence>
<feature type="domain" description="RING-type" evidence="6">
    <location>
        <begin position="158"/>
        <end position="197"/>
    </location>
</feature>
<dbReference type="SMART" id="SM00184">
    <property type="entry name" value="RING"/>
    <property type="match status" value="1"/>
</dbReference>
<comment type="caution">
    <text evidence="7">The sequence shown here is derived from an EMBL/GenBank/DDBJ whole genome shotgun (WGS) entry which is preliminary data.</text>
</comment>
<accession>A0ABQ5RVT1</accession>
<reference evidence="7 8" key="1">
    <citation type="journal article" date="2023" name="IScience">
        <title>Expanded male sex-determining region conserved during the evolution of homothallism in the green alga Volvox.</title>
        <authorList>
            <person name="Yamamoto K."/>
            <person name="Matsuzaki R."/>
            <person name="Mahakham W."/>
            <person name="Heman W."/>
            <person name="Sekimoto H."/>
            <person name="Kawachi M."/>
            <person name="Minakuchi Y."/>
            <person name="Toyoda A."/>
            <person name="Nozaki H."/>
        </authorList>
    </citation>
    <scope>NUCLEOTIDE SEQUENCE [LARGE SCALE GENOMIC DNA]</scope>
    <source>
        <strain evidence="7 8">NIES-4468</strain>
    </source>
</reference>
<keyword evidence="1" id="KW-0479">Metal-binding</keyword>
<gene>
    <name evidence="7" type="ORF">VaNZ11_003926</name>
</gene>
<dbReference type="InterPro" id="IPR013083">
    <property type="entry name" value="Znf_RING/FYVE/PHD"/>
</dbReference>
<evidence type="ECO:0000259" key="6">
    <source>
        <dbReference type="PROSITE" id="PS50089"/>
    </source>
</evidence>
<protein>
    <recommendedName>
        <fullName evidence="6">RING-type domain-containing protein</fullName>
    </recommendedName>
</protein>
<dbReference type="Gene3D" id="3.30.40.10">
    <property type="entry name" value="Zinc/RING finger domain, C3HC4 (zinc finger)"/>
    <property type="match status" value="1"/>
</dbReference>
<evidence type="ECO:0000256" key="3">
    <source>
        <dbReference type="ARBA" id="ARBA00022833"/>
    </source>
</evidence>
<dbReference type="EMBL" id="BSDZ01000010">
    <property type="protein sequence ID" value="GLI61541.1"/>
    <property type="molecule type" value="Genomic_DNA"/>
</dbReference>
<dbReference type="SUPFAM" id="SSF57850">
    <property type="entry name" value="RING/U-box"/>
    <property type="match status" value="1"/>
</dbReference>
<evidence type="ECO:0000313" key="8">
    <source>
        <dbReference type="Proteomes" id="UP001165090"/>
    </source>
</evidence>
<dbReference type="PROSITE" id="PS50089">
    <property type="entry name" value="ZF_RING_2"/>
    <property type="match status" value="1"/>
</dbReference>
<dbReference type="InterPro" id="IPR047134">
    <property type="entry name" value="RNF4"/>
</dbReference>
<dbReference type="PANTHER" id="PTHR23041">
    <property type="entry name" value="RING FINGER DOMAIN-CONTAINING"/>
    <property type="match status" value="1"/>
</dbReference>
<evidence type="ECO:0000256" key="4">
    <source>
        <dbReference type="PROSITE-ProRule" id="PRU00175"/>
    </source>
</evidence>
<proteinExistence type="predicted"/>